<proteinExistence type="predicted"/>
<protein>
    <submittedName>
        <fullName evidence="2">Uncharacterized protein</fullName>
    </submittedName>
</protein>
<name>A0ABZ1HQ41_STRPH</name>
<sequence>MPTTTVWGVGALGRTHPLNGEEQPGRHGRDRLVTPLTGDARVGNNRHLRVDPAHVTPVHHE</sequence>
<dbReference type="RefSeq" id="WP_326732432.1">
    <property type="nucleotide sequence ID" value="NZ_CP108134.1"/>
</dbReference>
<accession>A0ABZ1HQ41</accession>
<evidence type="ECO:0000256" key="1">
    <source>
        <dbReference type="SAM" id="MobiDB-lite"/>
    </source>
</evidence>
<feature type="compositionally biased region" description="Basic and acidic residues" evidence="1">
    <location>
        <begin position="48"/>
        <end position="61"/>
    </location>
</feature>
<evidence type="ECO:0000313" key="2">
    <source>
        <dbReference type="EMBL" id="WSD20722.1"/>
    </source>
</evidence>
<reference evidence="2 3" key="1">
    <citation type="submission" date="2022-10" db="EMBL/GenBank/DDBJ databases">
        <title>The complete genomes of actinobacterial strains from the NBC collection.</title>
        <authorList>
            <person name="Joergensen T.S."/>
            <person name="Alvarez Arevalo M."/>
            <person name="Sterndorff E.B."/>
            <person name="Faurdal D."/>
            <person name="Vuksanovic O."/>
            <person name="Mourched A.-S."/>
            <person name="Charusanti P."/>
            <person name="Shaw S."/>
            <person name="Blin K."/>
            <person name="Weber T."/>
        </authorList>
    </citation>
    <scope>NUCLEOTIDE SEQUENCE [LARGE SCALE GENOMIC DNA]</scope>
    <source>
        <strain evidence="2 3">NBC 01752</strain>
    </source>
</reference>
<dbReference type="Proteomes" id="UP001340816">
    <property type="component" value="Chromosome"/>
</dbReference>
<feature type="compositionally biased region" description="Basic and acidic residues" evidence="1">
    <location>
        <begin position="23"/>
        <end position="32"/>
    </location>
</feature>
<gene>
    <name evidence="2" type="ORF">OHB35_49910</name>
</gene>
<evidence type="ECO:0000313" key="3">
    <source>
        <dbReference type="Proteomes" id="UP001340816"/>
    </source>
</evidence>
<dbReference type="EMBL" id="CP109135">
    <property type="protein sequence ID" value="WSD20722.1"/>
    <property type="molecule type" value="Genomic_DNA"/>
</dbReference>
<feature type="region of interest" description="Disordered" evidence="1">
    <location>
        <begin position="1"/>
        <end position="61"/>
    </location>
</feature>
<organism evidence="2 3">
    <name type="scientific">Streptomyces phaeochromogenes</name>
    <dbReference type="NCBI Taxonomy" id="1923"/>
    <lineage>
        <taxon>Bacteria</taxon>
        <taxon>Bacillati</taxon>
        <taxon>Actinomycetota</taxon>
        <taxon>Actinomycetes</taxon>
        <taxon>Kitasatosporales</taxon>
        <taxon>Streptomycetaceae</taxon>
        <taxon>Streptomyces</taxon>
        <taxon>Streptomyces phaeochromogenes group</taxon>
    </lineage>
</organism>
<keyword evidence="3" id="KW-1185">Reference proteome</keyword>